<dbReference type="InterPro" id="IPR002550">
    <property type="entry name" value="CNNM"/>
</dbReference>
<dbReference type="eggNOG" id="KOG2118">
    <property type="taxonomic scope" value="Eukaryota"/>
</dbReference>
<evidence type="ECO:0000256" key="1">
    <source>
        <dbReference type="ARBA" id="ARBA00004141"/>
    </source>
</evidence>
<dbReference type="GO" id="GO:0010960">
    <property type="term" value="P:magnesium ion homeostasis"/>
    <property type="evidence" value="ECO:0007669"/>
    <property type="project" value="InterPro"/>
</dbReference>
<dbReference type="STRING" id="946362.F2U849"/>
<protein>
    <submittedName>
        <fullName evidence="13">Cyclin M2</fullName>
    </submittedName>
</protein>
<dbReference type="SUPFAM" id="SSF51206">
    <property type="entry name" value="cAMP-binding domain-like"/>
    <property type="match status" value="1"/>
</dbReference>
<evidence type="ECO:0000256" key="8">
    <source>
        <dbReference type="SAM" id="MobiDB-lite"/>
    </source>
</evidence>
<feature type="transmembrane region" description="Helical" evidence="9">
    <location>
        <begin position="189"/>
        <end position="210"/>
    </location>
</feature>
<dbReference type="Proteomes" id="UP000007799">
    <property type="component" value="Unassembled WGS sequence"/>
</dbReference>
<dbReference type="InParanoid" id="F2U849"/>
<dbReference type="AlphaFoldDB" id="F2U849"/>
<reference evidence="13" key="1">
    <citation type="submission" date="2009-08" db="EMBL/GenBank/DDBJ databases">
        <title>Annotation of Salpingoeca rosetta.</title>
        <authorList>
            <consortium name="The Broad Institute Genome Sequencing Platform"/>
            <person name="Russ C."/>
            <person name="Cuomo C."/>
            <person name="Burger G."/>
            <person name="Gray M.W."/>
            <person name="Holland P.W.H."/>
            <person name="King N."/>
            <person name="Lang F.B.F."/>
            <person name="Roger A.J."/>
            <person name="Ruiz-Trillo I."/>
            <person name="Young S.K."/>
            <person name="Zeng Q."/>
            <person name="Gargeya S."/>
            <person name="Alvarado L."/>
            <person name="Berlin A."/>
            <person name="Chapman S.B."/>
            <person name="Chen Z."/>
            <person name="Freedman E."/>
            <person name="Gellesch M."/>
            <person name="Goldberg J."/>
            <person name="Griggs A."/>
            <person name="Gujja S."/>
            <person name="Heilman E."/>
            <person name="Heiman D."/>
            <person name="Howarth C."/>
            <person name="Mehta T."/>
            <person name="Neiman D."/>
            <person name="Pearson M."/>
            <person name="Roberts A."/>
            <person name="Saif S."/>
            <person name="Shea T."/>
            <person name="Shenoy N."/>
            <person name="Sisk P."/>
            <person name="Stolte C."/>
            <person name="Sykes S."/>
            <person name="White J."/>
            <person name="Yandava C."/>
            <person name="Haas B."/>
            <person name="Nusbaum C."/>
            <person name="Birren B."/>
        </authorList>
    </citation>
    <scope>NUCLEOTIDE SEQUENCE [LARGE SCALE GENOMIC DNA]</scope>
    <source>
        <strain evidence="13">ATCC 50818</strain>
    </source>
</reference>
<dbReference type="KEGG" id="sre:PTSG_04685"/>
<dbReference type="SUPFAM" id="SSF54631">
    <property type="entry name" value="CBS-domain pair"/>
    <property type="match status" value="1"/>
</dbReference>
<dbReference type="InterPro" id="IPR000644">
    <property type="entry name" value="CBS_dom"/>
</dbReference>
<evidence type="ECO:0000259" key="12">
    <source>
        <dbReference type="PROSITE" id="PS51846"/>
    </source>
</evidence>
<evidence type="ECO:0000259" key="11">
    <source>
        <dbReference type="PROSITE" id="PS51371"/>
    </source>
</evidence>
<dbReference type="PANTHER" id="PTHR12064:SF94">
    <property type="entry name" value="UNEXTENDED PROTEIN"/>
    <property type="match status" value="1"/>
</dbReference>
<gene>
    <name evidence="13" type="ORF">PTSG_04685</name>
</gene>
<dbReference type="Pfam" id="PF01595">
    <property type="entry name" value="CNNM"/>
    <property type="match status" value="1"/>
</dbReference>
<feature type="transmembrane region" description="Helical" evidence="9">
    <location>
        <begin position="135"/>
        <end position="155"/>
    </location>
</feature>
<feature type="compositionally biased region" description="Pro residues" evidence="8">
    <location>
        <begin position="710"/>
        <end position="721"/>
    </location>
</feature>
<dbReference type="FunCoup" id="F2U849">
    <property type="interactions" value="600"/>
</dbReference>
<keyword evidence="14" id="KW-1185">Reference proteome</keyword>
<dbReference type="GO" id="GO:0005886">
    <property type="term" value="C:plasma membrane"/>
    <property type="evidence" value="ECO:0007669"/>
    <property type="project" value="TreeGrafter"/>
</dbReference>
<dbReference type="InterPro" id="IPR018490">
    <property type="entry name" value="cNMP-bd_dom_sf"/>
</dbReference>
<evidence type="ECO:0000313" key="14">
    <source>
        <dbReference type="Proteomes" id="UP000007799"/>
    </source>
</evidence>
<feature type="compositionally biased region" description="Low complexity" evidence="8">
    <location>
        <begin position="690"/>
        <end position="700"/>
    </location>
</feature>
<dbReference type="InterPro" id="IPR045095">
    <property type="entry name" value="ACDP"/>
</dbReference>
<evidence type="ECO:0000256" key="9">
    <source>
        <dbReference type="SAM" id="Phobius"/>
    </source>
</evidence>
<dbReference type="InterPro" id="IPR046342">
    <property type="entry name" value="CBS_dom_sf"/>
</dbReference>
<feature type="domain" description="CBS" evidence="11">
    <location>
        <begin position="393"/>
        <end position="460"/>
    </location>
</feature>
<keyword evidence="6" id="KW-0129">CBS domain</keyword>
<dbReference type="PROSITE" id="PS51371">
    <property type="entry name" value="CBS"/>
    <property type="match status" value="1"/>
</dbReference>
<dbReference type="OMA" id="KLMFMHA"/>
<evidence type="ECO:0000256" key="4">
    <source>
        <dbReference type="ARBA" id="ARBA00022989"/>
    </source>
</evidence>
<dbReference type="GO" id="GO:0022857">
    <property type="term" value="F:transmembrane transporter activity"/>
    <property type="evidence" value="ECO:0007669"/>
    <property type="project" value="TreeGrafter"/>
</dbReference>
<evidence type="ECO:0000256" key="6">
    <source>
        <dbReference type="PROSITE-ProRule" id="PRU00703"/>
    </source>
</evidence>
<dbReference type="Gene3D" id="3.10.580.10">
    <property type="entry name" value="CBS-domain"/>
    <property type="match status" value="1"/>
</dbReference>
<keyword evidence="5 7" id="KW-0472">Membrane</keyword>
<feature type="transmembrane region" description="Helical" evidence="9">
    <location>
        <begin position="246"/>
        <end position="266"/>
    </location>
</feature>
<feature type="compositionally biased region" description="Low complexity" evidence="8">
    <location>
        <begin position="722"/>
        <end position="732"/>
    </location>
</feature>
<dbReference type="CDD" id="cd04590">
    <property type="entry name" value="CBS_pair_CorC_HlyC_assoc"/>
    <property type="match status" value="1"/>
</dbReference>
<keyword evidence="3" id="KW-0677">Repeat</keyword>
<proteinExistence type="predicted"/>
<keyword evidence="4 7" id="KW-1133">Transmembrane helix</keyword>
<feature type="compositionally biased region" description="Basic and acidic residues" evidence="8">
    <location>
        <begin position="651"/>
        <end position="660"/>
    </location>
</feature>
<sequence>MPPNPLICVAAVLALIATTAAAQSVRSYFPLNDKFKNLDGVWTVTTDTETELLLFGEGLGVGDVVTFTESATNCVERFDASPISSTSPDGVEARVTVSLTTSSDLYFCLNGTHQGDDVYITAEATAAGIPLPVSIVFLIVLLGLSGLFSGLNLGLMSLAPNELEVISASGEGKEQQHARTILPLRRRGNLLLCTVLLGNVLVNSTLAIFLDGLFGGLAGVLGSTAGIVIFGEIVPQSVCSRHALAVGAYTIWLTKFFMVVTFPIAYPISVVLDKILGDEVGAVYMRKQLLHLLKMQDPYNDLERDELDIITGALTYKTKTAADVMTKMEDVFMLDINSILDFKTVSRIIDDGHSRIPTYRGERDNIVGLLYVKDLAFIDPDDKTPLETVIKYYKHPIEEVYTTTALDEMLDLFKKGRTHMVMVIHINAEDPDRDPVREVVGIATLEDVIEEIIQDEIIDETDRYLDNKTKALVRRDDHKPFALPPAAFAREETSFRLSDNVALAVFTYLATQFEEFSPNIIGGAVLKRLLGRPECVRLLQKEDLTEDEMWLYREGEPGDFFTLVVEGSLTVIVGKDRLQFEAGPYHAICLSALTQPGFVCDFSARIKTSKVVLVCIPRKLYLDAVAASKITNQREHPEVFALAQRAEAAAREHLAHVHHDDDDDDDDDGSGNAGTAPSQQQPNGVVGEPSSASAANNGAGYEERRQESPPYEPTATPPQFAPPTNDSSSARLLDNDDDDAHGHGDNGFSVV</sequence>
<dbReference type="PANTHER" id="PTHR12064">
    <property type="entry name" value="METAL TRANSPORTER CNNM"/>
    <property type="match status" value="1"/>
</dbReference>
<name>F2U849_SALR5</name>
<evidence type="ECO:0000256" key="3">
    <source>
        <dbReference type="ARBA" id="ARBA00022737"/>
    </source>
</evidence>
<keyword evidence="2 7" id="KW-0812">Transmembrane</keyword>
<evidence type="ECO:0000256" key="7">
    <source>
        <dbReference type="PROSITE-ProRule" id="PRU01193"/>
    </source>
</evidence>
<dbReference type="InterPro" id="IPR044751">
    <property type="entry name" value="Ion_transp-like_CBS"/>
</dbReference>
<evidence type="ECO:0000256" key="10">
    <source>
        <dbReference type="SAM" id="SignalP"/>
    </source>
</evidence>
<organism evidence="14">
    <name type="scientific">Salpingoeca rosetta (strain ATCC 50818 / BSB-021)</name>
    <dbReference type="NCBI Taxonomy" id="946362"/>
    <lineage>
        <taxon>Eukaryota</taxon>
        <taxon>Choanoflagellata</taxon>
        <taxon>Craspedida</taxon>
        <taxon>Salpingoecidae</taxon>
        <taxon>Salpingoeca</taxon>
    </lineage>
</organism>
<evidence type="ECO:0000256" key="5">
    <source>
        <dbReference type="ARBA" id="ARBA00023136"/>
    </source>
</evidence>
<dbReference type="OrthoDB" id="5353557at2759"/>
<dbReference type="EMBL" id="GL832964">
    <property type="protein sequence ID" value="EGD72954.1"/>
    <property type="molecule type" value="Genomic_DNA"/>
</dbReference>
<accession>F2U849</accession>
<comment type="subcellular location">
    <subcellularLocation>
        <location evidence="1">Membrane</location>
        <topology evidence="1">Multi-pass membrane protein</topology>
    </subcellularLocation>
</comment>
<dbReference type="RefSeq" id="XP_004994776.1">
    <property type="nucleotide sequence ID" value="XM_004994719.1"/>
</dbReference>
<dbReference type="FunFam" id="3.10.580.10:FF:000006">
    <property type="entry name" value="DUF21 and CBS domain protein"/>
    <property type="match status" value="1"/>
</dbReference>
<evidence type="ECO:0000256" key="2">
    <source>
        <dbReference type="ARBA" id="ARBA00022692"/>
    </source>
</evidence>
<feature type="domain" description="CNNM transmembrane" evidence="12">
    <location>
        <begin position="127"/>
        <end position="306"/>
    </location>
</feature>
<feature type="transmembrane region" description="Helical" evidence="9">
    <location>
        <begin position="216"/>
        <end position="234"/>
    </location>
</feature>
<dbReference type="PROSITE" id="PS51846">
    <property type="entry name" value="CNNM"/>
    <property type="match status" value="1"/>
</dbReference>
<feature type="chain" id="PRO_5003288481" evidence="10">
    <location>
        <begin position="23"/>
        <end position="751"/>
    </location>
</feature>
<evidence type="ECO:0000313" key="13">
    <source>
        <dbReference type="EMBL" id="EGD72954.1"/>
    </source>
</evidence>
<feature type="region of interest" description="Disordered" evidence="8">
    <location>
        <begin position="651"/>
        <end position="751"/>
    </location>
</feature>
<feature type="signal peptide" evidence="10">
    <location>
        <begin position="1"/>
        <end position="22"/>
    </location>
</feature>
<keyword evidence="10" id="KW-0732">Signal</keyword>
<dbReference type="Pfam" id="PF25562">
    <property type="entry name" value="CNBH_CNNM2_C"/>
    <property type="match status" value="1"/>
</dbReference>
<dbReference type="GeneID" id="16075357"/>
<feature type="compositionally biased region" description="Polar residues" evidence="8">
    <location>
        <begin position="673"/>
        <end position="683"/>
    </location>
</feature>